<feature type="region of interest" description="Disordered" evidence="9">
    <location>
        <begin position="574"/>
        <end position="607"/>
    </location>
</feature>
<sequence>MTKKENNLVVLSSDEEYCGGRSSSSKRRYRKTKSQSPLPRKSTRQAKKARLLGSRSCLHKDSRNVDEFNLFCEDFDQVFSTFKVSAGSGGICRNELWIDKYKPHSLEELAVHKKKVDEVKVWFEDRLRTPKDAHGNNVLVINGPSGVGKSATVHVIASHLGAKLCEWDTPTPVIWQEHLHNSSLGIQYTSKLDEFENFIGRMRKYGVIPSCFPNDSKQPIILLIDELPLTNGKAALKRLQNCLHLYVQSTQVPTAIVITDCAKVEGTDLTVQYLEELQLCLEDAGACKVAFNPITNNSIRKVISRICCQEQYSLAVEQIDAIAKSSGGDVRHAIMSLQLFCLKPSQICSSSSSALESSKENEEVPPTVVDDRFSFQFGRDESLSLFHALGKFLHNKRHTSNELVLDGEFSVKENLSRRPLNMDPPEKVLSQAHGQARPIADFLHENVLDFMNEEAVDDAWAVASYLGDADTLLSSYERMLARHNDAENILHLAAASVAVRGVLFGNSHPLSSRWHAIRGPKLWQIEGSSLSNKREMVKQRFIAYGGISLADFSVVATEYVPALKWLGSSASGDRENLPVMSDENTDFDLVNSGNGESHTSDEEIEDW</sequence>
<feature type="compositionally biased region" description="Basic residues" evidence="9">
    <location>
        <begin position="24"/>
        <end position="33"/>
    </location>
</feature>
<dbReference type="SUPFAM" id="SSF52540">
    <property type="entry name" value="P-loop containing nucleoside triphosphate hydrolases"/>
    <property type="match status" value="1"/>
</dbReference>
<dbReference type="GO" id="GO:0003682">
    <property type="term" value="F:chromatin binding"/>
    <property type="evidence" value="ECO:0007669"/>
    <property type="project" value="TreeGrafter"/>
</dbReference>
<proteinExistence type="inferred from homology"/>
<dbReference type="PANTHER" id="PTHR12172:SF0">
    <property type="entry name" value="CELL CYCLE CHECKPOINT PROTEIN RAD17"/>
    <property type="match status" value="1"/>
</dbReference>
<keyword evidence="11" id="KW-1185">Reference proteome</keyword>
<keyword evidence="5" id="KW-0227">DNA damage</keyword>
<evidence type="ECO:0000256" key="8">
    <source>
        <dbReference type="ARBA" id="ARBA00023306"/>
    </source>
</evidence>
<dbReference type="GO" id="GO:0005524">
    <property type="term" value="F:ATP binding"/>
    <property type="evidence" value="ECO:0007669"/>
    <property type="project" value="UniProtKB-KW"/>
</dbReference>
<dbReference type="KEGG" id="cmos:111453501"/>
<evidence type="ECO:0000256" key="5">
    <source>
        <dbReference type="ARBA" id="ARBA00022763"/>
    </source>
</evidence>
<name>A0A6J1GFK3_CUCMO</name>
<dbReference type="SMART" id="SM00382">
    <property type="entry name" value="AAA"/>
    <property type="match status" value="1"/>
</dbReference>
<comment type="subunit">
    <text evidence="3">Heterotetramer of subunits RFC2, RFC3, RFC4 and RFC5 that can form a complex with RFC1.</text>
</comment>
<comment type="subcellular location">
    <subcellularLocation>
        <location evidence="1">Nucleus</location>
    </subcellularLocation>
</comment>
<dbReference type="CDD" id="cd18140">
    <property type="entry name" value="HLD_clamp_RFC"/>
    <property type="match status" value="1"/>
</dbReference>
<evidence type="ECO:0000256" key="9">
    <source>
        <dbReference type="SAM" id="MobiDB-lite"/>
    </source>
</evidence>
<dbReference type="Gene3D" id="3.40.50.300">
    <property type="entry name" value="P-loop containing nucleotide triphosphate hydrolases"/>
    <property type="match status" value="1"/>
</dbReference>
<dbReference type="FunFam" id="3.40.50.300:FF:001661">
    <property type="entry name" value="RAD17 checkpoint clamp loader component"/>
    <property type="match status" value="1"/>
</dbReference>
<evidence type="ECO:0000259" key="10">
    <source>
        <dbReference type="SMART" id="SM00382"/>
    </source>
</evidence>
<dbReference type="GO" id="GO:0003689">
    <property type="term" value="F:DNA clamp loader activity"/>
    <property type="evidence" value="ECO:0007669"/>
    <property type="project" value="TreeGrafter"/>
</dbReference>
<keyword evidence="7" id="KW-0539">Nucleus</keyword>
<dbReference type="AlphaFoldDB" id="A0A6J1GFK3"/>
<dbReference type="Gene3D" id="1.10.8.60">
    <property type="match status" value="1"/>
</dbReference>
<keyword evidence="4" id="KW-0547">Nucleotide-binding</keyword>
<dbReference type="Pfam" id="PF03215">
    <property type="entry name" value="Rad17"/>
    <property type="match status" value="1"/>
</dbReference>
<evidence type="ECO:0000256" key="1">
    <source>
        <dbReference type="ARBA" id="ARBA00004123"/>
    </source>
</evidence>
<evidence type="ECO:0000256" key="6">
    <source>
        <dbReference type="ARBA" id="ARBA00022840"/>
    </source>
</evidence>
<comment type="similarity">
    <text evidence="2">Belongs to the rad17/RAD24 family.</text>
</comment>
<keyword evidence="6" id="KW-0067">ATP-binding</keyword>
<feature type="region of interest" description="Disordered" evidence="9">
    <location>
        <begin position="16"/>
        <end position="50"/>
    </location>
</feature>
<evidence type="ECO:0000313" key="11">
    <source>
        <dbReference type="Proteomes" id="UP000504609"/>
    </source>
</evidence>
<dbReference type="GO" id="GO:0006281">
    <property type="term" value="P:DNA repair"/>
    <property type="evidence" value="ECO:0007669"/>
    <property type="project" value="InterPro"/>
</dbReference>
<dbReference type="InterPro" id="IPR047854">
    <property type="entry name" value="RFC_lid"/>
</dbReference>
<dbReference type="GO" id="GO:0005634">
    <property type="term" value="C:nucleus"/>
    <property type="evidence" value="ECO:0007669"/>
    <property type="project" value="UniProtKB-SubCell"/>
</dbReference>
<evidence type="ECO:0000256" key="2">
    <source>
        <dbReference type="ARBA" id="ARBA00006168"/>
    </source>
</evidence>
<feature type="domain" description="AAA+ ATPase" evidence="10">
    <location>
        <begin position="135"/>
        <end position="295"/>
    </location>
</feature>
<keyword evidence="8" id="KW-0131">Cell cycle</keyword>
<feature type="compositionally biased region" description="Basic residues" evidence="9">
    <location>
        <begin position="41"/>
        <end position="50"/>
    </location>
</feature>
<dbReference type="InterPro" id="IPR003593">
    <property type="entry name" value="AAA+_ATPase"/>
</dbReference>
<organism evidence="11 12">
    <name type="scientific">Cucurbita moschata</name>
    <name type="common">Winter crookneck squash</name>
    <name type="synonym">Cucurbita pepo var. moschata</name>
    <dbReference type="NCBI Taxonomy" id="3662"/>
    <lineage>
        <taxon>Eukaryota</taxon>
        <taxon>Viridiplantae</taxon>
        <taxon>Streptophyta</taxon>
        <taxon>Embryophyta</taxon>
        <taxon>Tracheophyta</taxon>
        <taxon>Spermatophyta</taxon>
        <taxon>Magnoliopsida</taxon>
        <taxon>eudicotyledons</taxon>
        <taxon>Gunneridae</taxon>
        <taxon>Pentapetalae</taxon>
        <taxon>rosids</taxon>
        <taxon>fabids</taxon>
        <taxon>Cucurbitales</taxon>
        <taxon>Cucurbitaceae</taxon>
        <taxon>Cucurbiteae</taxon>
        <taxon>Cucurbita</taxon>
    </lineage>
</organism>
<dbReference type="Proteomes" id="UP000504609">
    <property type="component" value="Unplaced"/>
</dbReference>
<reference evidence="12" key="1">
    <citation type="submission" date="2025-08" db="UniProtKB">
        <authorList>
            <consortium name="RefSeq"/>
        </authorList>
    </citation>
    <scope>IDENTIFICATION</scope>
    <source>
        <tissue evidence="12">Young leaves</tissue>
    </source>
</reference>
<dbReference type="GO" id="GO:0000077">
    <property type="term" value="P:DNA damage checkpoint signaling"/>
    <property type="evidence" value="ECO:0007669"/>
    <property type="project" value="TreeGrafter"/>
</dbReference>
<gene>
    <name evidence="12" type="primary">LOC111453501</name>
</gene>
<dbReference type="PANTHER" id="PTHR12172">
    <property type="entry name" value="CELL CYCLE CHECKPOINT PROTEIN RAD17"/>
    <property type="match status" value="1"/>
</dbReference>
<dbReference type="GeneID" id="111453501"/>
<evidence type="ECO:0000313" key="12">
    <source>
        <dbReference type="RefSeq" id="XP_022950385.1"/>
    </source>
</evidence>
<evidence type="ECO:0000256" key="7">
    <source>
        <dbReference type="ARBA" id="ARBA00023242"/>
    </source>
</evidence>
<dbReference type="SMR" id="A0A6J1GFK3"/>
<dbReference type="InterPro" id="IPR027417">
    <property type="entry name" value="P-loop_NTPase"/>
</dbReference>
<accession>A0A6J1GFK3</accession>
<evidence type="ECO:0000256" key="4">
    <source>
        <dbReference type="ARBA" id="ARBA00022741"/>
    </source>
</evidence>
<dbReference type="InterPro" id="IPR004582">
    <property type="entry name" value="Checkpoint_prot_Rad17_Rad24"/>
</dbReference>
<protein>
    <submittedName>
        <fullName evidence="12">Cell cycle checkpoint protein RAD17</fullName>
    </submittedName>
</protein>
<dbReference type="RefSeq" id="XP_022950385.1">
    <property type="nucleotide sequence ID" value="XM_023094617.1"/>
</dbReference>
<evidence type="ECO:0000256" key="3">
    <source>
        <dbReference type="ARBA" id="ARBA00011480"/>
    </source>
</evidence>
<dbReference type="GO" id="GO:0033314">
    <property type="term" value="P:mitotic DNA replication checkpoint signaling"/>
    <property type="evidence" value="ECO:0007669"/>
    <property type="project" value="TreeGrafter"/>
</dbReference>